<reference evidence="1 2" key="1">
    <citation type="submission" date="2019-05" db="EMBL/GenBank/DDBJ databases">
        <title>Another draft genome of Portunus trituberculatus and its Hox gene families provides insights of decapod evolution.</title>
        <authorList>
            <person name="Jeong J.-H."/>
            <person name="Song I."/>
            <person name="Kim S."/>
            <person name="Choi T."/>
            <person name="Kim D."/>
            <person name="Ryu S."/>
            <person name="Kim W."/>
        </authorList>
    </citation>
    <scope>NUCLEOTIDE SEQUENCE [LARGE SCALE GENOMIC DNA]</scope>
    <source>
        <tissue evidence="1">Muscle</tissue>
    </source>
</reference>
<protein>
    <submittedName>
        <fullName evidence="1">Uncharacterized protein</fullName>
    </submittedName>
</protein>
<dbReference type="AlphaFoldDB" id="A0A5B7JRL0"/>
<dbReference type="Proteomes" id="UP000324222">
    <property type="component" value="Unassembled WGS sequence"/>
</dbReference>
<name>A0A5B7JRL0_PORTR</name>
<organism evidence="1 2">
    <name type="scientific">Portunus trituberculatus</name>
    <name type="common">Swimming crab</name>
    <name type="synonym">Neptunus trituberculatus</name>
    <dbReference type="NCBI Taxonomy" id="210409"/>
    <lineage>
        <taxon>Eukaryota</taxon>
        <taxon>Metazoa</taxon>
        <taxon>Ecdysozoa</taxon>
        <taxon>Arthropoda</taxon>
        <taxon>Crustacea</taxon>
        <taxon>Multicrustacea</taxon>
        <taxon>Malacostraca</taxon>
        <taxon>Eumalacostraca</taxon>
        <taxon>Eucarida</taxon>
        <taxon>Decapoda</taxon>
        <taxon>Pleocyemata</taxon>
        <taxon>Brachyura</taxon>
        <taxon>Eubrachyura</taxon>
        <taxon>Portunoidea</taxon>
        <taxon>Portunidae</taxon>
        <taxon>Portuninae</taxon>
        <taxon>Portunus</taxon>
    </lineage>
</organism>
<gene>
    <name evidence="1" type="ORF">E2C01_090206</name>
</gene>
<keyword evidence="2" id="KW-1185">Reference proteome</keyword>
<evidence type="ECO:0000313" key="2">
    <source>
        <dbReference type="Proteomes" id="UP000324222"/>
    </source>
</evidence>
<evidence type="ECO:0000313" key="1">
    <source>
        <dbReference type="EMBL" id="MPC95014.1"/>
    </source>
</evidence>
<comment type="caution">
    <text evidence="1">The sequence shown here is derived from an EMBL/GenBank/DDBJ whole genome shotgun (WGS) entry which is preliminary data.</text>
</comment>
<sequence length="78" mass="8636">MPPTVTNHHGLGRWWQIKFAVEKTQALVISLSREDARHMEGQMKFGEDTLAIKVSINILGLEVDTKSGGGGSRHLPKQ</sequence>
<dbReference type="EMBL" id="VSRR010100704">
    <property type="protein sequence ID" value="MPC95014.1"/>
    <property type="molecule type" value="Genomic_DNA"/>
</dbReference>
<accession>A0A5B7JRL0</accession>
<proteinExistence type="predicted"/>